<dbReference type="NCBIfam" id="TIGR04183">
    <property type="entry name" value="Por_Secre_tail"/>
    <property type="match status" value="1"/>
</dbReference>
<dbReference type="RefSeq" id="WP_091375498.1">
    <property type="nucleotide sequence ID" value="NZ_LT629740.1"/>
</dbReference>
<dbReference type="STRING" id="652787.SAMN05216490_3400"/>
<evidence type="ECO:0000313" key="3">
    <source>
        <dbReference type="Proteomes" id="UP000199679"/>
    </source>
</evidence>
<evidence type="ECO:0000259" key="1">
    <source>
        <dbReference type="Pfam" id="PF18962"/>
    </source>
</evidence>
<reference evidence="2 3" key="1">
    <citation type="submission" date="2016-10" db="EMBL/GenBank/DDBJ databases">
        <authorList>
            <person name="de Groot N.N."/>
        </authorList>
    </citation>
    <scope>NUCLEOTIDE SEQUENCE [LARGE SCALE GENOMIC DNA]</scope>
    <source>
        <strain evidence="2 3">MP1X4</strain>
    </source>
</reference>
<dbReference type="InterPro" id="IPR026444">
    <property type="entry name" value="Secre_tail"/>
</dbReference>
<dbReference type="Pfam" id="PF18962">
    <property type="entry name" value="Por_Secre_tail"/>
    <property type="match status" value="1"/>
</dbReference>
<proteinExistence type="predicted"/>
<dbReference type="InterPro" id="IPR017853">
    <property type="entry name" value="GH"/>
</dbReference>
<gene>
    <name evidence="2" type="ORF">SAMN05216490_3400</name>
</gene>
<dbReference type="AlphaFoldDB" id="A0A1H2A6I3"/>
<sequence length="922" mass="101671">MNKSLTNPISTIKACLALILCIYSLNSFSQTEQRIKFDTITSSINTGMDYSPWLNDNVDSLVQEVWLNNFVWVDVTLKLTQRSKITRFSFYDYEGVFTDAPDSIYALNGTTKTFLGTFTGPAYMVWDGFTLATPVEADAIIIHKYSNNIPQKVDIFGYPDTVAAVPVTPVDTNQIVKIPIDTTRWFQLTNASGGLGGLFDGDLTTMVNTGWGKLITNYDAWYPVMPGEKIDLTSMRFYNYEGSLGPYPLTVSVVDSTGTRTVIGTYSGGGYMTWDGPRPGDTSKLLTTPMKNVKFIVLNCWYQFPTEIEFYGHYTAPPAATPLVQKSYPLNQYFGINAFEWDFEDPNSPLVVSPTLLAAAESFTQLRHYMDWNKLESTQGMYTFDPVHSGGWNYDAMYQACQANNIMVLADLKTMPDWMIATYPSGEQDSENVPVPYGSDFTDPNSYILQAKVAYQYAARYGGNSAVSSSTLSVDTSIRWTADPKNTIKKGTGLVHYIECDNERDKWWKGRPAYQTSYEYAANLSAFYDGNKNTMGPGVGVKNADPTMQVVMGGIASADPSYVHGMIEWCRLHRGYRSDGTVNICWDVINYHLYPNDAYPEGNATTGVAPELSIAAKTAQSFIQMAHTYAADMPVWVTETGYDMNQGSIQKAPPIGSKTAAQVEADWILRISLLYARNGIARVFFYEEYDDNAAAPTQYASSGLINDDKSRRPAADYLYQVNKVFGNYTYKQTLNSSPIVDQYLSANNQPAYVLVMPTQTGSTVNYSLDLGAADSAYIYNPVAGANDMTSNKVKLVGGKLTLNATETPTFVIPSGVAETAATNLARLNTDIANANKFDASITLFPNPTARFATIALNNDINGAVTIKVTDVNQGKVYAIYTASKSSTTFSQTIDISNVPMGVCVVQVSQGSKQSFKKVIKTY</sequence>
<evidence type="ECO:0000313" key="2">
    <source>
        <dbReference type="EMBL" id="SDT41588.1"/>
    </source>
</evidence>
<dbReference type="Gene3D" id="3.20.20.80">
    <property type="entry name" value="Glycosidases"/>
    <property type="match status" value="1"/>
</dbReference>
<name>A0A1H2A6I3_MUCMA</name>
<feature type="domain" description="Secretion system C-terminal sorting" evidence="1">
    <location>
        <begin position="843"/>
        <end position="919"/>
    </location>
</feature>
<keyword evidence="3" id="KW-1185">Reference proteome</keyword>
<dbReference type="SUPFAM" id="SSF51445">
    <property type="entry name" value="(Trans)glycosidases"/>
    <property type="match status" value="1"/>
</dbReference>
<dbReference type="OrthoDB" id="177731at2"/>
<dbReference type="EMBL" id="LT629740">
    <property type="protein sequence ID" value="SDT41588.1"/>
    <property type="molecule type" value="Genomic_DNA"/>
</dbReference>
<protein>
    <submittedName>
        <fullName evidence="2">Por secretion system C-terminal sorting domain-containing protein</fullName>
    </submittedName>
</protein>
<dbReference type="Proteomes" id="UP000199679">
    <property type="component" value="Chromosome I"/>
</dbReference>
<accession>A0A1H2A6I3</accession>
<organism evidence="2 3">
    <name type="scientific">Mucilaginibacter mallensis</name>
    <dbReference type="NCBI Taxonomy" id="652787"/>
    <lineage>
        <taxon>Bacteria</taxon>
        <taxon>Pseudomonadati</taxon>
        <taxon>Bacteroidota</taxon>
        <taxon>Sphingobacteriia</taxon>
        <taxon>Sphingobacteriales</taxon>
        <taxon>Sphingobacteriaceae</taxon>
        <taxon>Mucilaginibacter</taxon>
    </lineage>
</organism>